<feature type="domain" description="Solute-binding protein family 5" evidence="5">
    <location>
        <begin position="60"/>
        <end position="372"/>
    </location>
</feature>
<dbReference type="Gene3D" id="3.40.190.10">
    <property type="entry name" value="Periplasmic binding protein-like II"/>
    <property type="match status" value="1"/>
</dbReference>
<reference evidence="6 7" key="1">
    <citation type="submission" date="2017-09" db="EMBL/GenBank/DDBJ databases">
        <authorList>
            <person name="Ehlers B."/>
            <person name="Leendertz F.H."/>
        </authorList>
    </citation>
    <scope>NUCLEOTIDE SEQUENCE [LARGE SCALE GENOMIC DNA]</scope>
    <source>
        <strain evidence="6 7">CGMCC 4.7095</strain>
    </source>
</reference>
<keyword evidence="4" id="KW-0732">Signal</keyword>
<evidence type="ECO:0000313" key="7">
    <source>
        <dbReference type="Proteomes" id="UP000219072"/>
    </source>
</evidence>
<evidence type="ECO:0000259" key="5">
    <source>
        <dbReference type="Pfam" id="PF00496"/>
    </source>
</evidence>
<dbReference type="SUPFAM" id="SSF53850">
    <property type="entry name" value="Periplasmic binding protein-like II"/>
    <property type="match status" value="1"/>
</dbReference>
<comment type="similarity">
    <text evidence="2">Belongs to the bacterial solute-binding protein 5 family.</text>
</comment>
<accession>A0A286DU07</accession>
<dbReference type="InterPro" id="IPR039424">
    <property type="entry name" value="SBP_5"/>
</dbReference>
<dbReference type="AlphaFoldDB" id="A0A286DU07"/>
<evidence type="ECO:0000256" key="4">
    <source>
        <dbReference type="ARBA" id="ARBA00022729"/>
    </source>
</evidence>
<name>A0A286DU07_9ACTN</name>
<dbReference type="Gene3D" id="3.10.105.10">
    <property type="entry name" value="Dipeptide-binding Protein, Domain 3"/>
    <property type="match status" value="1"/>
</dbReference>
<dbReference type="GO" id="GO:1904680">
    <property type="term" value="F:peptide transmembrane transporter activity"/>
    <property type="evidence" value="ECO:0007669"/>
    <property type="project" value="TreeGrafter"/>
</dbReference>
<comment type="subcellular location">
    <subcellularLocation>
        <location evidence="1">Cell envelope</location>
    </subcellularLocation>
</comment>
<dbReference type="GO" id="GO:0015833">
    <property type="term" value="P:peptide transport"/>
    <property type="evidence" value="ECO:0007669"/>
    <property type="project" value="TreeGrafter"/>
</dbReference>
<dbReference type="Proteomes" id="UP000219072">
    <property type="component" value="Unassembled WGS sequence"/>
</dbReference>
<protein>
    <submittedName>
        <fullName evidence="6">ABC-type transport system, substrate-binding protein</fullName>
    </submittedName>
</protein>
<sequence length="455" mass="49923">MSTTPRYCAKGEVGVSKPIRVETDLVPSGLYGASDDWTGLTITRQLVRPLFVEGPDRTLRPGLLDRARRLDEKCWSLALRPDARWSDGRPIHARDIARHIATVAQQAGPFAWLVSLIEQIRPVEADRLLLTTRRPVGNLPALLANPVFGPRNADPAVSSGAYTMAEGPAGEIRLRATGPWPDITYVLSSGAEHGQRLFDQQAVDVTCPTTFPVSRWAHRADYPELRVDDLDIAVALLPPNGMAARRKHAVAAAIDRRELSQRLHGALGPLDSFTGLWEPGRATAPARVARELFPAAGRSPARLVFPDFSPNRETARILAEQIGDHTGLVLRPEAIDYRAYLTELHTTHREDFRLVLLASPWPDPAALLVPFARRPADQLPGGPASGFTELVHRALAADDLQDRLAYCAQAEQLLLATGEVCLFGRLRSAARLRVKNYVSPPSGWADLSVCELPRD</sequence>
<proteinExistence type="inferred from homology"/>
<dbReference type="EMBL" id="OCNE01000004">
    <property type="protein sequence ID" value="SOD62148.1"/>
    <property type="molecule type" value="Genomic_DNA"/>
</dbReference>
<dbReference type="GO" id="GO:0030313">
    <property type="term" value="C:cell envelope"/>
    <property type="evidence" value="ECO:0007669"/>
    <property type="project" value="UniProtKB-SubCell"/>
</dbReference>
<evidence type="ECO:0000256" key="1">
    <source>
        <dbReference type="ARBA" id="ARBA00004196"/>
    </source>
</evidence>
<evidence type="ECO:0000256" key="3">
    <source>
        <dbReference type="ARBA" id="ARBA00022448"/>
    </source>
</evidence>
<dbReference type="PANTHER" id="PTHR30290:SF10">
    <property type="entry name" value="PERIPLASMIC OLIGOPEPTIDE-BINDING PROTEIN-RELATED"/>
    <property type="match status" value="1"/>
</dbReference>
<keyword evidence="3" id="KW-0813">Transport</keyword>
<evidence type="ECO:0000313" key="6">
    <source>
        <dbReference type="EMBL" id="SOD62148.1"/>
    </source>
</evidence>
<dbReference type="PANTHER" id="PTHR30290">
    <property type="entry name" value="PERIPLASMIC BINDING COMPONENT OF ABC TRANSPORTER"/>
    <property type="match status" value="1"/>
</dbReference>
<organism evidence="6 7">
    <name type="scientific">Streptomyces zhaozhouensis</name>
    <dbReference type="NCBI Taxonomy" id="1300267"/>
    <lineage>
        <taxon>Bacteria</taxon>
        <taxon>Bacillati</taxon>
        <taxon>Actinomycetota</taxon>
        <taxon>Actinomycetes</taxon>
        <taxon>Kitasatosporales</taxon>
        <taxon>Streptomycetaceae</taxon>
        <taxon>Streptomyces</taxon>
    </lineage>
</organism>
<gene>
    <name evidence="6" type="ORF">SAMN06297387_104318</name>
</gene>
<evidence type="ECO:0000256" key="2">
    <source>
        <dbReference type="ARBA" id="ARBA00005695"/>
    </source>
</evidence>
<dbReference type="Pfam" id="PF00496">
    <property type="entry name" value="SBP_bac_5"/>
    <property type="match status" value="1"/>
</dbReference>
<keyword evidence="7" id="KW-1185">Reference proteome</keyword>
<dbReference type="InterPro" id="IPR000914">
    <property type="entry name" value="SBP_5_dom"/>
</dbReference>